<dbReference type="InterPro" id="IPR036396">
    <property type="entry name" value="Cyt_P450_sf"/>
</dbReference>
<dbReference type="PANTHER" id="PTHR47955">
    <property type="entry name" value="CYTOCHROME P450 FAMILY 71 PROTEIN"/>
    <property type="match status" value="1"/>
</dbReference>
<proteinExistence type="inferred from homology"/>
<dbReference type="PRINTS" id="PR00463">
    <property type="entry name" value="EP450I"/>
</dbReference>
<dbReference type="GO" id="GO:0005506">
    <property type="term" value="F:iron ion binding"/>
    <property type="evidence" value="ECO:0007669"/>
    <property type="project" value="InterPro"/>
</dbReference>
<feature type="binding site" description="axial binding residue" evidence="4">
    <location>
        <position position="449"/>
    </location>
    <ligand>
        <name>heme</name>
        <dbReference type="ChEBI" id="CHEBI:30413"/>
    </ligand>
    <ligandPart>
        <name>Fe</name>
        <dbReference type="ChEBI" id="CHEBI:18248"/>
    </ligandPart>
</feature>
<dbReference type="Proteomes" id="UP000315295">
    <property type="component" value="Unassembled WGS sequence"/>
</dbReference>
<keyword evidence="3 4" id="KW-0408">Iron</keyword>
<dbReference type="PANTHER" id="PTHR47955:SF15">
    <property type="entry name" value="CYTOCHROME P450 71A2-LIKE"/>
    <property type="match status" value="1"/>
</dbReference>
<feature type="transmembrane region" description="Helical" evidence="6">
    <location>
        <begin position="7"/>
        <end position="27"/>
    </location>
</feature>
<sequence length="508" mass="57193">MDKTSLFLIPSTIPLLAIFLILLYKWYNSATTTNKTPSPPSPSKLPIIGNFHQLGFHTHRSLYTLSQRHGPLMLLHFGRVPVLIVSSSEAAREIMKTHDLTFSDRPKSPSLEKLLYNYNDVVFAPYGEYWRQVKSICVLHLLSNKRVRSFRSVREEETTSMISHIEQSSSSSSSSVLNLSEMFVRLTNDVICRVALGRKYSGRDGERNFKQLLGEVGELVGTIDLGDYIPWLSWLSHVNGFKAKLDKVAKQLDDFIDGVIQEHMNYNSKSGDDEQKDFVDVLLWIQKGNLTGFPIDTVTIKALILDMFVGGTDTTYTVLEWAMTELLRHPRVLGKLQTEVRGIVGNGAHITEDDLVEMHYLKAVIKETLRLHPPAPLLVPRVSTQDVEISGYSIRAKTQVLINAWQIGRDPKLYDKPEEFEPERFLNSGIDYKGTDFQLIPFGAGRRVCPGIQFAIAVNEIALASIVYKFDWKMPGGASGEDLDTVESTGLTIHRKYPLEAVAIPHSC</sequence>
<evidence type="ECO:0000256" key="6">
    <source>
        <dbReference type="SAM" id="Phobius"/>
    </source>
</evidence>
<organism evidence="7 8">
    <name type="scientific">Malus baccata</name>
    <name type="common">Siberian crab apple</name>
    <name type="synonym">Pyrus baccata</name>
    <dbReference type="NCBI Taxonomy" id="106549"/>
    <lineage>
        <taxon>Eukaryota</taxon>
        <taxon>Viridiplantae</taxon>
        <taxon>Streptophyta</taxon>
        <taxon>Embryophyta</taxon>
        <taxon>Tracheophyta</taxon>
        <taxon>Spermatophyta</taxon>
        <taxon>Magnoliopsida</taxon>
        <taxon>eudicotyledons</taxon>
        <taxon>Gunneridae</taxon>
        <taxon>Pentapetalae</taxon>
        <taxon>rosids</taxon>
        <taxon>fabids</taxon>
        <taxon>Rosales</taxon>
        <taxon>Rosaceae</taxon>
        <taxon>Amygdaloideae</taxon>
        <taxon>Maleae</taxon>
        <taxon>Malus</taxon>
    </lineage>
</organism>
<evidence type="ECO:0000256" key="2">
    <source>
        <dbReference type="ARBA" id="ARBA00022723"/>
    </source>
</evidence>
<dbReference type="FunFam" id="1.10.630.10:FF:000011">
    <property type="entry name" value="Cytochrome P450 83B1"/>
    <property type="match status" value="1"/>
</dbReference>
<keyword evidence="8" id="KW-1185">Reference proteome</keyword>
<gene>
    <name evidence="7" type="ORF">C1H46_041690</name>
</gene>
<keyword evidence="6" id="KW-0472">Membrane</keyword>
<dbReference type="Pfam" id="PF00067">
    <property type="entry name" value="p450"/>
    <property type="match status" value="1"/>
</dbReference>
<dbReference type="GO" id="GO:0004497">
    <property type="term" value="F:monooxygenase activity"/>
    <property type="evidence" value="ECO:0007669"/>
    <property type="project" value="UniProtKB-KW"/>
</dbReference>
<dbReference type="AlphaFoldDB" id="A0A540KEX0"/>
<comment type="caution">
    <text evidence="7">The sequence shown here is derived from an EMBL/GenBank/DDBJ whole genome shotgun (WGS) entry which is preliminary data.</text>
</comment>
<reference evidence="7 8" key="1">
    <citation type="journal article" date="2019" name="G3 (Bethesda)">
        <title>Sequencing of a Wild Apple (Malus baccata) Genome Unravels the Differences Between Cultivated and Wild Apple Species Regarding Disease Resistance and Cold Tolerance.</title>
        <authorList>
            <person name="Chen X."/>
        </authorList>
    </citation>
    <scope>NUCLEOTIDE SEQUENCE [LARGE SCALE GENOMIC DNA]</scope>
    <source>
        <strain evidence="8">cv. Shandingzi</strain>
        <tissue evidence="7">Leaves</tissue>
    </source>
</reference>
<keyword evidence="2 4" id="KW-0479">Metal-binding</keyword>
<accession>A0A540KEX0</accession>
<keyword evidence="4 5" id="KW-0349">Heme</keyword>
<evidence type="ECO:0000256" key="5">
    <source>
        <dbReference type="RuleBase" id="RU000461"/>
    </source>
</evidence>
<dbReference type="EMBL" id="VIEB01001368">
    <property type="protein sequence ID" value="TQD72771.1"/>
    <property type="molecule type" value="Genomic_DNA"/>
</dbReference>
<dbReference type="GO" id="GO:0020037">
    <property type="term" value="F:heme binding"/>
    <property type="evidence" value="ECO:0007669"/>
    <property type="project" value="InterPro"/>
</dbReference>
<dbReference type="GO" id="GO:0016705">
    <property type="term" value="F:oxidoreductase activity, acting on paired donors, with incorporation or reduction of molecular oxygen"/>
    <property type="evidence" value="ECO:0007669"/>
    <property type="project" value="InterPro"/>
</dbReference>
<evidence type="ECO:0008006" key="9">
    <source>
        <dbReference type="Google" id="ProtNLM"/>
    </source>
</evidence>
<dbReference type="InterPro" id="IPR002401">
    <property type="entry name" value="Cyt_P450_E_grp-I"/>
</dbReference>
<name>A0A540KEX0_MALBA</name>
<keyword evidence="5" id="KW-0503">Monooxygenase</keyword>
<evidence type="ECO:0000256" key="3">
    <source>
        <dbReference type="ARBA" id="ARBA00023004"/>
    </source>
</evidence>
<evidence type="ECO:0000256" key="1">
    <source>
        <dbReference type="ARBA" id="ARBA00010617"/>
    </source>
</evidence>
<evidence type="ECO:0000313" key="8">
    <source>
        <dbReference type="Proteomes" id="UP000315295"/>
    </source>
</evidence>
<dbReference type="PRINTS" id="PR00385">
    <property type="entry name" value="P450"/>
</dbReference>
<keyword evidence="6" id="KW-0812">Transmembrane</keyword>
<evidence type="ECO:0000313" key="7">
    <source>
        <dbReference type="EMBL" id="TQD72771.1"/>
    </source>
</evidence>
<dbReference type="Gene3D" id="1.10.630.10">
    <property type="entry name" value="Cytochrome P450"/>
    <property type="match status" value="1"/>
</dbReference>
<dbReference type="InterPro" id="IPR001128">
    <property type="entry name" value="Cyt_P450"/>
</dbReference>
<keyword evidence="5" id="KW-0560">Oxidoreductase</keyword>
<evidence type="ECO:0000256" key="4">
    <source>
        <dbReference type="PIRSR" id="PIRSR602401-1"/>
    </source>
</evidence>
<comment type="cofactor">
    <cofactor evidence="4">
        <name>heme</name>
        <dbReference type="ChEBI" id="CHEBI:30413"/>
    </cofactor>
</comment>
<protein>
    <recommendedName>
        <fullName evidence="9">Cytochrome P450</fullName>
    </recommendedName>
</protein>
<dbReference type="PROSITE" id="PS00086">
    <property type="entry name" value="CYTOCHROME_P450"/>
    <property type="match status" value="1"/>
</dbReference>
<dbReference type="InterPro" id="IPR017972">
    <property type="entry name" value="Cyt_P450_CS"/>
</dbReference>
<keyword evidence="6" id="KW-1133">Transmembrane helix</keyword>
<dbReference type="STRING" id="106549.A0A540KEX0"/>
<dbReference type="CDD" id="cd11072">
    <property type="entry name" value="CYP71-like"/>
    <property type="match status" value="1"/>
</dbReference>
<dbReference type="SUPFAM" id="SSF48264">
    <property type="entry name" value="Cytochrome P450"/>
    <property type="match status" value="1"/>
</dbReference>
<comment type="similarity">
    <text evidence="1 5">Belongs to the cytochrome P450 family.</text>
</comment>